<sequence>MSISQNISLLYVASGKRQDPAYCRQLKQHFDHIIAVTARHAACPWVRELTSEQVCYGESEGKVHGLNRALKKVDTPFAMLLEQDERCKLQHLPRTIEDRSCYRALITEAEKEQPKQNYQLRIFPVQPDSAPFFEGFHIPDLTRRFTAGNWKLSEKSIPIQKYSPLYDSEVIEEEAEWATALKKTFWKAHLQSEMQHYAGAEDNFRRLLRDEQLLEHDYLAALNGLAHALTEQHKLQAAALVARQSLQKEKQQRVPYLLLFKIYQLSGEVEKCYETLTDYLEICQETSRANMDVYLSEEECHFLLAENMFQKGDYDRAFIHYETFYDLNNGDIGQAVLEKLFIYAIELENYRKSVKYFYEIFGDHIPDNLDDDMSARLLESLSLFKDNGWYSFVNDIYEELVAHNPDDNRLLHGWISTLIKNEQIEKAQSLLN</sequence>
<keyword evidence="2" id="KW-1185">Reference proteome</keyword>
<dbReference type="Gene3D" id="1.25.40.10">
    <property type="entry name" value="Tetratricopeptide repeat domain"/>
    <property type="match status" value="2"/>
</dbReference>
<proteinExistence type="predicted"/>
<dbReference type="AlphaFoldDB" id="A0A521CH24"/>
<dbReference type="InterPro" id="IPR011990">
    <property type="entry name" value="TPR-like_helical_dom_sf"/>
</dbReference>
<dbReference type="OrthoDB" id="1522716at2"/>
<evidence type="ECO:0008006" key="3">
    <source>
        <dbReference type="Google" id="ProtNLM"/>
    </source>
</evidence>
<protein>
    <recommendedName>
        <fullName evidence="3">Tetratricopeptide repeat-containing protein</fullName>
    </recommendedName>
</protein>
<dbReference type="EMBL" id="FXTH01000006">
    <property type="protein sequence ID" value="SMO58724.1"/>
    <property type="molecule type" value="Genomic_DNA"/>
</dbReference>
<organism evidence="1 2">
    <name type="scientific">Fodinibius sediminis</name>
    <dbReference type="NCBI Taxonomy" id="1214077"/>
    <lineage>
        <taxon>Bacteria</taxon>
        <taxon>Pseudomonadati</taxon>
        <taxon>Balneolota</taxon>
        <taxon>Balneolia</taxon>
        <taxon>Balneolales</taxon>
        <taxon>Balneolaceae</taxon>
        <taxon>Fodinibius</taxon>
    </lineage>
</organism>
<evidence type="ECO:0000313" key="2">
    <source>
        <dbReference type="Proteomes" id="UP000317593"/>
    </source>
</evidence>
<dbReference type="Proteomes" id="UP000317593">
    <property type="component" value="Unassembled WGS sequence"/>
</dbReference>
<gene>
    <name evidence="1" type="ORF">SAMN06265218_10682</name>
</gene>
<accession>A0A521CH24</accession>
<dbReference type="RefSeq" id="WP_142714076.1">
    <property type="nucleotide sequence ID" value="NZ_FXTH01000006.1"/>
</dbReference>
<reference evidence="1 2" key="1">
    <citation type="submission" date="2017-05" db="EMBL/GenBank/DDBJ databases">
        <authorList>
            <person name="Varghese N."/>
            <person name="Submissions S."/>
        </authorList>
    </citation>
    <scope>NUCLEOTIDE SEQUENCE [LARGE SCALE GENOMIC DNA]</scope>
    <source>
        <strain evidence="1 2">DSM 21194</strain>
    </source>
</reference>
<name>A0A521CH24_9BACT</name>
<dbReference type="SUPFAM" id="SSF48452">
    <property type="entry name" value="TPR-like"/>
    <property type="match status" value="1"/>
</dbReference>
<evidence type="ECO:0000313" key="1">
    <source>
        <dbReference type="EMBL" id="SMO58724.1"/>
    </source>
</evidence>